<dbReference type="EMBL" id="JAGFNK010000194">
    <property type="protein sequence ID" value="KAI9459833.1"/>
    <property type="molecule type" value="Genomic_DNA"/>
</dbReference>
<comment type="caution">
    <text evidence="1">The sequence shown here is derived from an EMBL/GenBank/DDBJ whole genome shotgun (WGS) entry which is preliminary data.</text>
</comment>
<sequence>MSTPEIVKQLVKEISVLSSSLLDAVPRGSKDDKICRRFDALFWEDCWDPGGRLHYICQGKLGMGLVISYLLKIHWTHNFPLDPVELKLRRLIDELRHLHNTEDKIVDQPLPSKKKNATATMSQGKSKRATSATVETVDDVDMTDAEENIYFKGKKKSATLGNPQVVDADSLLIDVDVQLVDNNPTMCEDK</sequence>
<protein>
    <submittedName>
        <fullName evidence="1">Uncharacterized protein</fullName>
    </submittedName>
</protein>
<organism evidence="1 2">
    <name type="scientific">Russula earlei</name>
    <dbReference type="NCBI Taxonomy" id="71964"/>
    <lineage>
        <taxon>Eukaryota</taxon>
        <taxon>Fungi</taxon>
        <taxon>Dikarya</taxon>
        <taxon>Basidiomycota</taxon>
        <taxon>Agaricomycotina</taxon>
        <taxon>Agaricomycetes</taxon>
        <taxon>Russulales</taxon>
        <taxon>Russulaceae</taxon>
        <taxon>Russula</taxon>
    </lineage>
</organism>
<gene>
    <name evidence="1" type="ORF">F5148DRAFT_1150796</name>
</gene>
<reference evidence="1" key="1">
    <citation type="submission" date="2021-03" db="EMBL/GenBank/DDBJ databases">
        <title>Evolutionary priming and transition to the ectomycorrhizal habit in an iconic lineage of mushroom-forming fungi: is preadaptation a requirement?</title>
        <authorList>
            <consortium name="DOE Joint Genome Institute"/>
            <person name="Looney B.P."/>
            <person name="Miyauchi S."/>
            <person name="Morin E."/>
            <person name="Drula E."/>
            <person name="Courty P.E."/>
            <person name="Chicoki N."/>
            <person name="Fauchery L."/>
            <person name="Kohler A."/>
            <person name="Kuo A."/>
            <person name="LaButti K."/>
            <person name="Pangilinan J."/>
            <person name="Lipzen A."/>
            <person name="Riley R."/>
            <person name="Andreopoulos W."/>
            <person name="He G."/>
            <person name="Johnson J."/>
            <person name="Barry K.W."/>
            <person name="Grigoriev I.V."/>
            <person name="Nagy L."/>
            <person name="Hibbett D."/>
            <person name="Henrissat B."/>
            <person name="Matheny P.B."/>
            <person name="Labbe J."/>
            <person name="Martin A.F."/>
        </authorList>
    </citation>
    <scope>NUCLEOTIDE SEQUENCE</scope>
    <source>
        <strain evidence="1">BPL698</strain>
    </source>
</reference>
<proteinExistence type="predicted"/>
<evidence type="ECO:0000313" key="1">
    <source>
        <dbReference type="EMBL" id="KAI9459833.1"/>
    </source>
</evidence>
<evidence type="ECO:0000313" key="2">
    <source>
        <dbReference type="Proteomes" id="UP001207468"/>
    </source>
</evidence>
<keyword evidence="2" id="KW-1185">Reference proteome</keyword>
<name>A0ACC0U2R4_9AGAM</name>
<dbReference type="Proteomes" id="UP001207468">
    <property type="component" value="Unassembled WGS sequence"/>
</dbReference>
<accession>A0ACC0U2R4</accession>